<comment type="similarity">
    <text evidence="4">Belongs to the MsrA Met sulfoxide reductase family.</text>
</comment>
<dbReference type="Proteomes" id="UP000176800">
    <property type="component" value="Unassembled WGS sequence"/>
</dbReference>
<dbReference type="GO" id="GO:0008113">
    <property type="term" value="F:peptide-methionine (S)-S-oxide reductase activity"/>
    <property type="evidence" value="ECO:0007669"/>
    <property type="project" value="UniProtKB-UniRule"/>
</dbReference>
<organism evidence="6 7">
    <name type="scientific">Candidatus Zambryskibacteria bacterium RIFCSPLOWO2_01_FULL_45_21</name>
    <dbReference type="NCBI Taxonomy" id="1802761"/>
    <lineage>
        <taxon>Bacteria</taxon>
        <taxon>Candidatus Zambryskiibacteriota</taxon>
    </lineage>
</organism>
<gene>
    <name evidence="4" type="primary">msrA</name>
    <name evidence="6" type="ORF">A3B14_03425</name>
</gene>
<dbReference type="PANTHER" id="PTHR42799:SF2">
    <property type="entry name" value="MITOCHONDRIAL PEPTIDE METHIONINE SULFOXIDE REDUCTASE"/>
    <property type="match status" value="1"/>
</dbReference>
<evidence type="ECO:0000313" key="7">
    <source>
        <dbReference type="Proteomes" id="UP000176800"/>
    </source>
</evidence>
<keyword evidence="1 4" id="KW-0560">Oxidoreductase</keyword>
<dbReference type="InterPro" id="IPR036509">
    <property type="entry name" value="Met_Sox_Rdtase_MsrA_sf"/>
</dbReference>
<dbReference type="EMBL" id="MHWE01000006">
    <property type="protein sequence ID" value="OHB04457.1"/>
    <property type="molecule type" value="Genomic_DNA"/>
</dbReference>
<accession>A0A1G2U4M4</accession>
<dbReference type="AlphaFoldDB" id="A0A1G2U4M4"/>
<evidence type="ECO:0000256" key="3">
    <source>
        <dbReference type="ARBA" id="ARBA00048782"/>
    </source>
</evidence>
<dbReference type="InterPro" id="IPR002569">
    <property type="entry name" value="Met_Sox_Rdtase_MsrA_dom"/>
</dbReference>
<comment type="function">
    <text evidence="4">Has an important function as a repair enzyme for proteins that have been inactivated by oxidation. Catalyzes the reversible oxidation-reduction of methionine sulfoxide in proteins to methionine.</text>
</comment>
<dbReference type="GO" id="GO:0033744">
    <property type="term" value="F:L-methionine:thioredoxin-disulfide S-oxidoreductase activity"/>
    <property type="evidence" value="ECO:0007669"/>
    <property type="project" value="RHEA"/>
</dbReference>
<comment type="catalytic activity">
    <reaction evidence="3 4">
        <text>[thioredoxin]-disulfide + L-methionine + H2O = L-methionine (S)-S-oxide + [thioredoxin]-dithiol</text>
        <dbReference type="Rhea" id="RHEA:19993"/>
        <dbReference type="Rhea" id="RHEA-COMP:10698"/>
        <dbReference type="Rhea" id="RHEA-COMP:10700"/>
        <dbReference type="ChEBI" id="CHEBI:15377"/>
        <dbReference type="ChEBI" id="CHEBI:29950"/>
        <dbReference type="ChEBI" id="CHEBI:50058"/>
        <dbReference type="ChEBI" id="CHEBI:57844"/>
        <dbReference type="ChEBI" id="CHEBI:58772"/>
        <dbReference type="EC" id="1.8.4.11"/>
    </reaction>
</comment>
<feature type="domain" description="Peptide methionine sulphoxide reductase MsrA" evidence="5">
    <location>
        <begin position="8"/>
        <end position="160"/>
    </location>
</feature>
<sequence>MEPDGLQQATFGAGCFWGVEAAFAELPGVVETQVGYTGGTTENPTYEKICTDKTGHIEAVNIKYDPQKITYEKLLETFWKIHDPTELNRQGPDIGSQYASAIFFHTPEQEETAKKSKEELQNSGAYKPKRIVTGILPAQKFYRAEEYHQKYLEKKGLKTCPPG</sequence>
<dbReference type="HAMAP" id="MF_01401">
    <property type="entry name" value="MsrA"/>
    <property type="match status" value="1"/>
</dbReference>
<proteinExistence type="inferred from homology"/>
<dbReference type="NCBIfam" id="TIGR00401">
    <property type="entry name" value="msrA"/>
    <property type="match status" value="1"/>
</dbReference>
<feature type="active site" evidence="4">
    <location>
        <position position="15"/>
    </location>
</feature>
<comment type="catalytic activity">
    <reaction evidence="2 4">
        <text>L-methionyl-[protein] + [thioredoxin]-disulfide + H2O = L-methionyl-(S)-S-oxide-[protein] + [thioredoxin]-dithiol</text>
        <dbReference type="Rhea" id="RHEA:14217"/>
        <dbReference type="Rhea" id="RHEA-COMP:10698"/>
        <dbReference type="Rhea" id="RHEA-COMP:10700"/>
        <dbReference type="Rhea" id="RHEA-COMP:12313"/>
        <dbReference type="Rhea" id="RHEA-COMP:12315"/>
        <dbReference type="ChEBI" id="CHEBI:15377"/>
        <dbReference type="ChEBI" id="CHEBI:16044"/>
        <dbReference type="ChEBI" id="CHEBI:29950"/>
        <dbReference type="ChEBI" id="CHEBI:44120"/>
        <dbReference type="ChEBI" id="CHEBI:50058"/>
        <dbReference type="EC" id="1.8.4.11"/>
    </reaction>
</comment>
<dbReference type="PANTHER" id="PTHR42799">
    <property type="entry name" value="MITOCHONDRIAL PEPTIDE METHIONINE SULFOXIDE REDUCTASE"/>
    <property type="match status" value="1"/>
</dbReference>
<evidence type="ECO:0000259" key="5">
    <source>
        <dbReference type="Pfam" id="PF01625"/>
    </source>
</evidence>
<evidence type="ECO:0000256" key="1">
    <source>
        <dbReference type="ARBA" id="ARBA00023002"/>
    </source>
</evidence>
<dbReference type="SUPFAM" id="SSF55068">
    <property type="entry name" value="Peptide methionine sulfoxide reductase"/>
    <property type="match status" value="1"/>
</dbReference>
<dbReference type="InterPro" id="IPR050162">
    <property type="entry name" value="MsrA_MetSO_reductase"/>
</dbReference>
<dbReference type="GO" id="GO:0005737">
    <property type="term" value="C:cytoplasm"/>
    <property type="evidence" value="ECO:0007669"/>
    <property type="project" value="TreeGrafter"/>
</dbReference>
<name>A0A1G2U4M4_9BACT</name>
<dbReference type="Gene3D" id="3.30.1060.10">
    <property type="entry name" value="Peptide methionine sulphoxide reductase MsrA"/>
    <property type="match status" value="1"/>
</dbReference>
<evidence type="ECO:0000313" key="6">
    <source>
        <dbReference type="EMBL" id="OHB04457.1"/>
    </source>
</evidence>
<evidence type="ECO:0000256" key="4">
    <source>
        <dbReference type="HAMAP-Rule" id="MF_01401"/>
    </source>
</evidence>
<dbReference type="EC" id="1.8.4.11" evidence="4"/>
<dbReference type="Pfam" id="PF01625">
    <property type="entry name" value="PMSR"/>
    <property type="match status" value="1"/>
</dbReference>
<reference evidence="6 7" key="1">
    <citation type="journal article" date="2016" name="Nat. Commun.">
        <title>Thousands of microbial genomes shed light on interconnected biogeochemical processes in an aquifer system.</title>
        <authorList>
            <person name="Anantharaman K."/>
            <person name="Brown C.T."/>
            <person name="Hug L.A."/>
            <person name="Sharon I."/>
            <person name="Castelle C.J."/>
            <person name="Probst A.J."/>
            <person name="Thomas B.C."/>
            <person name="Singh A."/>
            <person name="Wilkins M.J."/>
            <person name="Karaoz U."/>
            <person name="Brodie E.L."/>
            <person name="Williams K.H."/>
            <person name="Hubbard S.S."/>
            <person name="Banfield J.F."/>
        </authorList>
    </citation>
    <scope>NUCLEOTIDE SEQUENCE [LARGE SCALE GENOMIC DNA]</scope>
</reference>
<comment type="caution">
    <text evidence="6">The sequence shown here is derived from an EMBL/GenBank/DDBJ whole genome shotgun (WGS) entry which is preliminary data.</text>
</comment>
<protein>
    <recommendedName>
        <fullName evidence="4">Peptide methionine sulfoxide reductase MsrA</fullName>
        <shortName evidence="4">Protein-methionine-S-oxide reductase</shortName>
        <ecNumber evidence="4">1.8.4.11</ecNumber>
    </recommendedName>
    <alternativeName>
        <fullName evidence="4">Peptide-methionine (S)-S-oxide reductase</fullName>
        <shortName evidence="4">Peptide Met(O) reductase</shortName>
    </alternativeName>
</protein>
<evidence type="ECO:0000256" key="2">
    <source>
        <dbReference type="ARBA" id="ARBA00047806"/>
    </source>
</evidence>
<dbReference type="GO" id="GO:0034599">
    <property type="term" value="P:cellular response to oxidative stress"/>
    <property type="evidence" value="ECO:0007669"/>
    <property type="project" value="TreeGrafter"/>
</dbReference>